<dbReference type="InterPro" id="IPR019060">
    <property type="entry name" value="DUF2382"/>
</dbReference>
<dbReference type="KEGG" id="ssub:CP968_31330"/>
<dbReference type="EMBL" id="BMVX01000032">
    <property type="protein sequence ID" value="GGZ92459.1"/>
    <property type="molecule type" value="Genomic_DNA"/>
</dbReference>
<dbReference type="Pfam" id="PF09557">
    <property type="entry name" value="DUF2382"/>
    <property type="match status" value="1"/>
</dbReference>
<dbReference type="InterPro" id="IPR027275">
    <property type="entry name" value="PRC-brl_dom"/>
</dbReference>
<evidence type="ECO:0000313" key="4">
    <source>
        <dbReference type="EMBL" id="GGZ92459.1"/>
    </source>
</evidence>
<dbReference type="Proteomes" id="UP000326831">
    <property type="component" value="Chromosome"/>
</dbReference>
<evidence type="ECO:0000256" key="1">
    <source>
        <dbReference type="SAM" id="MobiDB-lite"/>
    </source>
</evidence>
<dbReference type="PANTHER" id="PTHR38463">
    <property type="entry name" value="STRESS RESPONSE PROTEIN YSNF"/>
    <property type="match status" value="1"/>
</dbReference>
<feature type="domain" description="PRC-barrel" evidence="2">
    <location>
        <begin position="13"/>
        <end position="77"/>
    </location>
</feature>
<keyword evidence="6" id="KW-1185">Reference proteome</keyword>
<dbReference type="PANTHER" id="PTHR38463:SF1">
    <property type="entry name" value="STRESS RESPONSE PROTEIN YSNF"/>
    <property type="match status" value="1"/>
</dbReference>
<dbReference type="OrthoDB" id="3712018at2"/>
<dbReference type="AlphaFoldDB" id="A0A5P2US48"/>
<protein>
    <submittedName>
        <fullName evidence="5">DUF2382 domain-containing protein</fullName>
    </submittedName>
</protein>
<proteinExistence type="predicted"/>
<dbReference type="InterPro" id="IPR052967">
    <property type="entry name" value="Stress_Response_Assoc"/>
</dbReference>
<evidence type="ECO:0000313" key="6">
    <source>
        <dbReference type="Proteomes" id="UP000326831"/>
    </source>
</evidence>
<organism evidence="5 6">
    <name type="scientific">Streptomyces subrutilus</name>
    <dbReference type="NCBI Taxonomy" id="36818"/>
    <lineage>
        <taxon>Bacteria</taxon>
        <taxon>Bacillati</taxon>
        <taxon>Actinomycetota</taxon>
        <taxon>Actinomycetes</taxon>
        <taxon>Kitasatosporales</taxon>
        <taxon>Streptomycetaceae</taxon>
        <taxon>Streptomyces</taxon>
    </lineage>
</organism>
<evidence type="ECO:0000259" key="2">
    <source>
        <dbReference type="Pfam" id="PF05239"/>
    </source>
</evidence>
<feature type="domain" description="DUF2382" evidence="3">
    <location>
        <begin position="165"/>
        <end position="270"/>
    </location>
</feature>
<reference evidence="4" key="3">
    <citation type="submission" date="2020-09" db="EMBL/GenBank/DDBJ databases">
        <authorList>
            <person name="Sun Q."/>
            <person name="Ohkuma M."/>
        </authorList>
    </citation>
    <scope>NUCLEOTIDE SEQUENCE</scope>
    <source>
        <strain evidence="4">JCM 4834</strain>
    </source>
</reference>
<dbReference type="Gene3D" id="3.90.50.10">
    <property type="entry name" value="Photosynthetic Reaction Center, subunit H, domain 2"/>
    <property type="match status" value="1"/>
</dbReference>
<feature type="region of interest" description="Disordered" evidence="1">
    <location>
        <begin position="253"/>
        <end position="289"/>
    </location>
</feature>
<evidence type="ECO:0000313" key="5">
    <source>
        <dbReference type="EMBL" id="QEU82166.1"/>
    </source>
</evidence>
<dbReference type="Pfam" id="PF05239">
    <property type="entry name" value="PRC"/>
    <property type="match status" value="1"/>
</dbReference>
<dbReference type="SUPFAM" id="SSF50346">
    <property type="entry name" value="PRC-barrel domain"/>
    <property type="match status" value="1"/>
</dbReference>
<dbReference type="EMBL" id="CP023701">
    <property type="protein sequence ID" value="QEU82166.1"/>
    <property type="molecule type" value="Genomic_DNA"/>
</dbReference>
<name>A0A5P2US48_9ACTN</name>
<dbReference type="InterPro" id="IPR011033">
    <property type="entry name" value="PRC_barrel-like_sf"/>
</dbReference>
<accession>A0A5P2US48</accession>
<reference evidence="4" key="1">
    <citation type="journal article" date="2014" name="Int. J. Syst. Evol. Microbiol.">
        <title>Complete genome sequence of Corynebacterium casei LMG S-19264T (=DSM 44701T), isolated from a smear-ripened cheese.</title>
        <authorList>
            <consortium name="US DOE Joint Genome Institute (JGI-PGF)"/>
            <person name="Walter F."/>
            <person name="Albersmeier A."/>
            <person name="Kalinowski J."/>
            <person name="Ruckert C."/>
        </authorList>
    </citation>
    <scope>NUCLEOTIDE SEQUENCE</scope>
    <source>
        <strain evidence="4">JCM 4834</strain>
    </source>
</reference>
<dbReference type="Proteomes" id="UP000634660">
    <property type="component" value="Unassembled WGS sequence"/>
</dbReference>
<reference evidence="5 6" key="2">
    <citation type="submission" date="2017-09" db="EMBL/GenBank/DDBJ databases">
        <authorList>
            <person name="Lee N."/>
            <person name="Cho B.-K."/>
        </authorList>
    </citation>
    <scope>NUCLEOTIDE SEQUENCE [LARGE SCALE GENOMIC DNA]</scope>
    <source>
        <strain evidence="5 6">ATCC 27467</strain>
    </source>
</reference>
<dbReference type="GO" id="GO:0019684">
    <property type="term" value="P:photosynthesis, light reaction"/>
    <property type="evidence" value="ECO:0007669"/>
    <property type="project" value="InterPro"/>
</dbReference>
<evidence type="ECO:0000259" key="3">
    <source>
        <dbReference type="Pfam" id="PF09557"/>
    </source>
</evidence>
<feature type="compositionally biased region" description="Basic and acidic residues" evidence="1">
    <location>
        <begin position="134"/>
        <end position="148"/>
    </location>
</feature>
<feature type="region of interest" description="Disordered" evidence="1">
    <location>
        <begin position="106"/>
        <end position="164"/>
    </location>
</feature>
<dbReference type="GO" id="GO:0030077">
    <property type="term" value="C:plasma membrane light-harvesting complex"/>
    <property type="evidence" value="ECO:0007669"/>
    <property type="project" value="InterPro"/>
</dbReference>
<dbReference type="RefSeq" id="WP_150521176.1">
    <property type="nucleotide sequence ID" value="NZ_BMVX01000032.1"/>
</dbReference>
<gene>
    <name evidence="5" type="ORF">CP968_31330</name>
    <name evidence="4" type="ORF">GCM10010371_60370</name>
</gene>
<sequence>MSAGNGFLNTEQLMNLTAYDADGEKIGSIGQVYRDDATGRPEWVTVKTGLFGMKESFVPLSGARSDGEALHVPHSKDVIKDAPRVDAGQHLDADEERRLYQHYGLTAAHGNGNAGRKGERTSVEAPGIATGTYVDDRSGSRPGQDKGVSRGAAPGDGRRGKDELIRSEERLRVATENEEVGRARLKKVVVTENVTTTVPISHEEVRVVREPIREGDRVRADIGEAETEVTLHAERAVTRKETVPVERVRLETEKVTEQKEISDTVRKEQIRYEDGKDTRRGDGRNGPRR</sequence>
<dbReference type="InterPro" id="IPR014747">
    <property type="entry name" value="Bac_photo_RC_H_C"/>
</dbReference>